<proteinExistence type="predicted"/>
<name>A0A8S5SDE3_9CAUD</name>
<feature type="compositionally biased region" description="Acidic residues" evidence="1">
    <location>
        <begin position="362"/>
        <end position="371"/>
    </location>
</feature>
<protein>
    <submittedName>
        <fullName evidence="2">Uncharacterized protein</fullName>
    </submittedName>
</protein>
<organism evidence="2">
    <name type="scientific">Siphoviridae sp. ctnpt50</name>
    <dbReference type="NCBI Taxonomy" id="2827941"/>
    <lineage>
        <taxon>Viruses</taxon>
        <taxon>Duplodnaviria</taxon>
        <taxon>Heunggongvirae</taxon>
        <taxon>Uroviricota</taxon>
        <taxon>Caudoviricetes</taxon>
    </lineage>
</organism>
<evidence type="ECO:0000313" key="2">
    <source>
        <dbReference type="EMBL" id="DAF48997.1"/>
    </source>
</evidence>
<evidence type="ECO:0000256" key="1">
    <source>
        <dbReference type="SAM" id="MobiDB-lite"/>
    </source>
</evidence>
<dbReference type="EMBL" id="BK032577">
    <property type="protein sequence ID" value="DAF48997.1"/>
    <property type="molecule type" value="Genomic_DNA"/>
</dbReference>
<feature type="region of interest" description="Disordered" evidence="1">
    <location>
        <begin position="336"/>
        <end position="371"/>
    </location>
</feature>
<sequence>MAETFDFVGKLKKIEKETEKFKAFDEKRYDSGWTNQTFKFNAVNGNNSHIMQIRSGFWSKPDGSVDVSKMKIYARSKTDGGAKSQQLEVAFADRANPEILDKIAYFSKSGISLNRPGEEKIASNDHEYLFEGDFMTALRKLMDNPNFTSRRVHIKGTMDIQYGESTGIFYQTFVPSRVWFANDDEPDMMKLSIDLIYGPGAVEEDGDILRVNCYHRYYDSNYKNDSCKGQATCPIQFVVRDKQCFDSVRRRFSNFPDECTFAKLDATLDVINGTEMVPIRYEDLSEDARENIDFGFTTLEEEVRAAGGTVYGNRVTELRFRGTRNVQGTAYEAEDLCSPRHDSADDADDTNSDISTEKKADDEDFDLFGDL</sequence>
<accession>A0A8S5SDE3</accession>
<reference evidence="2" key="1">
    <citation type="journal article" date="2021" name="Proc. Natl. Acad. Sci. U.S.A.">
        <title>A Catalog of Tens of Thousands of Viruses from Human Metagenomes Reveals Hidden Associations with Chronic Diseases.</title>
        <authorList>
            <person name="Tisza M.J."/>
            <person name="Buck C.B."/>
        </authorList>
    </citation>
    <scope>NUCLEOTIDE SEQUENCE</scope>
    <source>
        <strain evidence="2">Ctnpt50</strain>
    </source>
</reference>